<proteinExistence type="predicted"/>
<feature type="non-terminal residue" evidence="1">
    <location>
        <position position="1"/>
    </location>
</feature>
<dbReference type="InterPro" id="IPR038885">
    <property type="entry name" value="PLB1"/>
</dbReference>
<dbReference type="Proteomes" id="UP001432027">
    <property type="component" value="Unassembled WGS sequence"/>
</dbReference>
<evidence type="ECO:0008006" key="3">
    <source>
        <dbReference type="Google" id="ProtNLM"/>
    </source>
</evidence>
<dbReference type="PANTHER" id="PTHR21325">
    <property type="entry name" value="PHOSPHOLIPASE B, PLB1"/>
    <property type="match status" value="1"/>
</dbReference>
<dbReference type="GO" id="GO:0006644">
    <property type="term" value="P:phospholipid metabolic process"/>
    <property type="evidence" value="ECO:0007669"/>
    <property type="project" value="TreeGrafter"/>
</dbReference>
<feature type="non-terminal residue" evidence="1">
    <location>
        <position position="72"/>
    </location>
</feature>
<dbReference type="Pfam" id="PF00657">
    <property type="entry name" value="Lipase_GDSL"/>
    <property type="match status" value="1"/>
</dbReference>
<evidence type="ECO:0000313" key="2">
    <source>
        <dbReference type="Proteomes" id="UP001432027"/>
    </source>
</evidence>
<dbReference type="PANTHER" id="PTHR21325:SF31">
    <property type="entry name" value="GH22081P-RELATED"/>
    <property type="match status" value="1"/>
</dbReference>
<dbReference type="GO" id="GO:0004620">
    <property type="term" value="F:phospholipase activity"/>
    <property type="evidence" value="ECO:0007669"/>
    <property type="project" value="InterPro"/>
</dbReference>
<name>A0AAV5T168_9BILA</name>
<reference evidence="1" key="1">
    <citation type="submission" date="2023-10" db="EMBL/GenBank/DDBJ databases">
        <title>Genome assembly of Pristionchus species.</title>
        <authorList>
            <person name="Yoshida K."/>
            <person name="Sommer R.J."/>
        </authorList>
    </citation>
    <scope>NUCLEOTIDE SEQUENCE</scope>
    <source>
        <strain evidence="1">RS0144</strain>
    </source>
</reference>
<organism evidence="1 2">
    <name type="scientific">Pristionchus entomophagus</name>
    <dbReference type="NCBI Taxonomy" id="358040"/>
    <lineage>
        <taxon>Eukaryota</taxon>
        <taxon>Metazoa</taxon>
        <taxon>Ecdysozoa</taxon>
        <taxon>Nematoda</taxon>
        <taxon>Chromadorea</taxon>
        <taxon>Rhabditida</taxon>
        <taxon>Rhabditina</taxon>
        <taxon>Diplogasteromorpha</taxon>
        <taxon>Diplogasteroidea</taxon>
        <taxon>Neodiplogasteridae</taxon>
        <taxon>Pristionchus</taxon>
    </lineage>
</organism>
<comment type="caution">
    <text evidence="1">The sequence shown here is derived from an EMBL/GenBank/DDBJ whole genome shotgun (WGS) entry which is preliminary data.</text>
</comment>
<dbReference type="AlphaFoldDB" id="A0AAV5T168"/>
<dbReference type="InterPro" id="IPR001087">
    <property type="entry name" value="GDSL"/>
</dbReference>
<evidence type="ECO:0000313" key="1">
    <source>
        <dbReference type="EMBL" id="GMS87329.1"/>
    </source>
</evidence>
<protein>
    <recommendedName>
        <fullName evidence="3">Lipase</fullName>
    </recommendedName>
</protein>
<gene>
    <name evidence="1" type="ORF">PENTCL1PPCAC_9504</name>
</gene>
<sequence>GAESKDLVGQANDVVRRIREHPEIDMKNSWKLVHIFIGANDICIWCDYQELSADHFRDSIAAAVQVFKDNLP</sequence>
<dbReference type="EMBL" id="BTSX01000003">
    <property type="protein sequence ID" value="GMS87329.1"/>
    <property type="molecule type" value="Genomic_DNA"/>
</dbReference>
<dbReference type="SUPFAM" id="SSF52266">
    <property type="entry name" value="SGNH hydrolase"/>
    <property type="match status" value="1"/>
</dbReference>
<accession>A0AAV5T168</accession>
<keyword evidence="2" id="KW-1185">Reference proteome</keyword>